<feature type="region of interest" description="Disordered" evidence="1">
    <location>
        <begin position="89"/>
        <end position="134"/>
    </location>
</feature>
<proteinExistence type="predicted"/>
<dbReference type="SUPFAM" id="SSF47598">
    <property type="entry name" value="Ribbon-helix-helix"/>
    <property type="match status" value="1"/>
</dbReference>
<sequence>MDVTPFVENLRRALAASAAVADPETRAAVENLTTSLDSAVRLTLIEVLSAAADEVTRELAPGSVEVRIRNREPEFVVTPPDFGETGGFAPPPGMPGAFAPPGAPAPPGPPGFPTPPFPPAPPTPPTLPGEEGTARMTLRLPESLKSRIEEAAGAEGVSVNAWLVRVLSAALLDGPREPRPRGGGKRLSGWAR</sequence>
<name>A0ABQ2QYU9_9ACTN</name>
<dbReference type="CDD" id="cd21631">
    <property type="entry name" value="RHH_CopG_NikR-like"/>
    <property type="match status" value="1"/>
</dbReference>
<protein>
    <recommendedName>
        <fullName evidence="4">Toxin-antitoxin system HicB family antitoxin</fullName>
    </recommendedName>
</protein>
<evidence type="ECO:0000256" key="1">
    <source>
        <dbReference type="SAM" id="MobiDB-lite"/>
    </source>
</evidence>
<evidence type="ECO:0000313" key="2">
    <source>
        <dbReference type="EMBL" id="GGP99029.1"/>
    </source>
</evidence>
<reference evidence="3" key="1">
    <citation type="journal article" date="2019" name="Int. J. Syst. Evol. Microbiol.">
        <title>The Global Catalogue of Microorganisms (GCM) 10K type strain sequencing project: providing services to taxonomists for standard genome sequencing and annotation.</title>
        <authorList>
            <consortium name="The Broad Institute Genomics Platform"/>
            <consortium name="The Broad Institute Genome Sequencing Center for Infectious Disease"/>
            <person name="Wu L."/>
            <person name="Ma J."/>
        </authorList>
    </citation>
    <scope>NUCLEOTIDE SEQUENCE [LARGE SCALE GENOMIC DNA]</scope>
    <source>
        <strain evidence="3">JCM 3115</strain>
    </source>
</reference>
<dbReference type="Gene3D" id="1.10.1220.10">
    <property type="entry name" value="Met repressor-like"/>
    <property type="match status" value="1"/>
</dbReference>
<dbReference type="EMBL" id="BMQJ01000007">
    <property type="protein sequence ID" value="GGP99029.1"/>
    <property type="molecule type" value="Genomic_DNA"/>
</dbReference>
<evidence type="ECO:0008006" key="4">
    <source>
        <dbReference type="Google" id="ProtNLM"/>
    </source>
</evidence>
<dbReference type="Proteomes" id="UP000611554">
    <property type="component" value="Unassembled WGS sequence"/>
</dbReference>
<dbReference type="InterPro" id="IPR008651">
    <property type="entry name" value="Uncharacterised_HicB"/>
</dbReference>
<keyword evidence="3" id="KW-1185">Reference proteome</keyword>
<gene>
    <name evidence="2" type="ORF">GCM10010140_31270</name>
</gene>
<dbReference type="InterPro" id="IPR010985">
    <property type="entry name" value="Ribbon_hlx_hlx"/>
</dbReference>
<accession>A0ABQ2QYU9</accession>
<comment type="caution">
    <text evidence="2">The sequence shown here is derived from an EMBL/GenBank/DDBJ whole genome shotgun (WGS) entry which is preliminary data.</text>
</comment>
<organism evidence="2 3">
    <name type="scientific">Streptosporangium pseudovulgare</name>
    <dbReference type="NCBI Taxonomy" id="35765"/>
    <lineage>
        <taxon>Bacteria</taxon>
        <taxon>Bacillati</taxon>
        <taxon>Actinomycetota</taxon>
        <taxon>Actinomycetes</taxon>
        <taxon>Streptosporangiales</taxon>
        <taxon>Streptosporangiaceae</taxon>
        <taxon>Streptosporangium</taxon>
    </lineage>
</organism>
<dbReference type="RefSeq" id="WP_189247199.1">
    <property type="nucleotide sequence ID" value="NZ_BMQJ01000007.1"/>
</dbReference>
<feature type="region of interest" description="Disordered" evidence="1">
    <location>
        <begin position="171"/>
        <end position="192"/>
    </location>
</feature>
<evidence type="ECO:0000313" key="3">
    <source>
        <dbReference type="Proteomes" id="UP000611554"/>
    </source>
</evidence>
<dbReference type="InterPro" id="IPR013321">
    <property type="entry name" value="Arc_rbn_hlx_hlx"/>
</dbReference>
<dbReference type="Pfam" id="PF05534">
    <property type="entry name" value="HicB"/>
    <property type="match status" value="1"/>
</dbReference>
<feature type="compositionally biased region" description="Pro residues" evidence="1">
    <location>
        <begin position="101"/>
        <end position="127"/>
    </location>
</feature>